<organism evidence="2 3">
    <name type="scientific">Ilex paraguariensis</name>
    <name type="common">yerba mate</name>
    <dbReference type="NCBI Taxonomy" id="185542"/>
    <lineage>
        <taxon>Eukaryota</taxon>
        <taxon>Viridiplantae</taxon>
        <taxon>Streptophyta</taxon>
        <taxon>Embryophyta</taxon>
        <taxon>Tracheophyta</taxon>
        <taxon>Spermatophyta</taxon>
        <taxon>Magnoliopsida</taxon>
        <taxon>eudicotyledons</taxon>
        <taxon>Gunneridae</taxon>
        <taxon>Pentapetalae</taxon>
        <taxon>asterids</taxon>
        <taxon>campanulids</taxon>
        <taxon>Aquifoliales</taxon>
        <taxon>Aquifoliaceae</taxon>
        <taxon>Ilex</taxon>
    </lineage>
</organism>
<dbReference type="AlphaFoldDB" id="A0ABC8SNE1"/>
<evidence type="ECO:0000256" key="1">
    <source>
        <dbReference type="SAM" id="MobiDB-lite"/>
    </source>
</evidence>
<protein>
    <submittedName>
        <fullName evidence="2">Uncharacterized protein</fullName>
    </submittedName>
</protein>
<comment type="caution">
    <text evidence="2">The sequence shown here is derived from an EMBL/GenBank/DDBJ whole genome shotgun (WGS) entry which is preliminary data.</text>
</comment>
<dbReference type="Proteomes" id="UP001642360">
    <property type="component" value="Unassembled WGS sequence"/>
</dbReference>
<feature type="non-terminal residue" evidence="2">
    <location>
        <position position="52"/>
    </location>
</feature>
<gene>
    <name evidence="2" type="ORF">ILEXP_LOCUS27033</name>
</gene>
<sequence length="52" mass="5853">VQLANQNQLGDHYSSKHPKEKPPSNSADASFCPAELAGKCFRNVDQRKQQQR</sequence>
<evidence type="ECO:0000313" key="2">
    <source>
        <dbReference type="EMBL" id="CAK9158393.1"/>
    </source>
</evidence>
<accession>A0ABC8SNE1</accession>
<evidence type="ECO:0000313" key="3">
    <source>
        <dbReference type="Proteomes" id="UP001642360"/>
    </source>
</evidence>
<reference evidence="2 3" key="1">
    <citation type="submission" date="2024-02" db="EMBL/GenBank/DDBJ databases">
        <authorList>
            <person name="Vignale AGUSTIN F."/>
            <person name="Sosa J E."/>
            <person name="Modenutti C."/>
        </authorList>
    </citation>
    <scope>NUCLEOTIDE SEQUENCE [LARGE SCALE GENOMIC DNA]</scope>
</reference>
<dbReference type="EMBL" id="CAUOFW020003169">
    <property type="protein sequence ID" value="CAK9158393.1"/>
    <property type="molecule type" value="Genomic_DNA"/>
</dbReference>
<feature type="non-terminal residue" evidence="2">
    <location>
        <position position="1"/>
    </location>
</feature>
<keyword evidence="3" id="KW-1185">Reference proteome</keyword>
<proteinExistence type="predicted"/>
<name>A0ABC8SNE1_9AQUA</name>
<feature type="region of interest" description="Disordered" evidence="1">
    <location>
        <begin position="1"/>
        <end position="31"/>
    </location>
</feature>